<protein>
    <submittedName>
        <fullName evidence="1">Uncharacterized protein</fullName>
    </submittedName>
</protein>
<dbReference type="AlphaFoldDB" id="A0A4Y2WRX4"/>
<keyword evidence="2" id="KW-1185">Reference proteome</keyword>
<proteinExistence type="predicted"/>
<comment type="caution">
    <text evidence="1">The sequence shown here is derived from an EMBL/GenBank/DDBJ whole genome shotgun (WGS) entry which is preliminary data.</text>
</comment>
<sequence>MASTKDHVDFSFCPSGIQIKYAARRKILEAWQQRWSGSSNASWTYSMLSKVDTKRIYGDFFLSQVFTCNGVFPCHQANEQSLVGVTYNEQSLVDGINDKHDLVNSIYDKHSLVDGTNIQGHKLYP</sequence>
<dbReference type="Proteomes" id="UP000499080">
    <property type="component" value="Unassembled WGS sequence"/>
</dbReference>
<dbReference type="EMBL" id="BGPR01063426">
    <property type="protein sequence ID" value="GBO38627.1"/>
    <property type="molecule type" value="Genomic_DNA"/>
</dbReference>
<reference evidence="1 2" key="1">
    <citation type="journal article" date="2019" name="Sci. Rep.">
        <title>Orb-weaving spider Araneus ventricosus genome elucidates the spidroin gene catalogue.</title>
        <authorList>
            <person name="Kono N."/>
            <person name="Nakamura H."/>
            <person name="Ohtoshi R."/>
            <person name="Moran D.A.P."/>
            <person name="Shinohara A."/>
            <person name="Yoshida Y."/>
            <person name="Fujiwara M."/>
            <person name="Mori M."/>
            <person name="Tomita M."/>
            <person name="Arakawa K."/>
        </authorList>
    </citation>
    <scope>NUCLEOTIDE SEQUENCE [LARGE SCALE GENOMIC DNA]</scope>
</reference>
<gene>
    <name evidence="1" type="ORF">AVEN_171765_1</name>
</gene>
<accession>A0A4Y2WRX4</accession>
<evidence type="ECO:0000313" key="2">
    <source>
        <dbReference type="Proteomes" id="UP000499080"/>
    </source>
</evidence>
<organism evidence="1 2">
    <name type="scientific">Araneus ventricosus</name>
    <name type="common">Orbweaver spider</name>
    <name type="synonym">Epeira ventricosa</name>
    <dbReference type="NCBI Taxonomy" id="182803"/>
    <lineage>
        <taxon>Eukaryota</taxon>
        <taxon>Metazoa</taxon>
        <taxon>Ecdysozoa</taxon>
        <taxon>Arthropoda</taxon>
        <taxon>Chelicerata</taxon>
        <taxon>Arachnida</taxon>
        <taxon>Araneae</taxon>
        <taxon>Araneomorphae</taxon>
        <taxon>Entelegynae</taxon>
        <taxon>Araneoidea</taxon>
        <taxon>Araneidae</taxon>
        <taxon>Araneus</taxon>
    </lineage>
</organism>
<evidence type="ECO:0000313" key="1">
    <source>
        <dbReference type="EMBL" id="GBO38627.1"/>
    </source>
</evidence>
<name>A0A4Y2WRX4_ARAVE</name>